<dbReference type="EMBL" id="VULU01000018">
    <property type="protein sequence ID" value="MSS48822.1"/>
    <property type="molecule type" value="Genomic_DNA"/>
</dbReference>
<gene>
    <name evidence="9" type="ORF">FYJ30_11040</name>
    <name evidence="8" type="ORF">GAY17_19415</name>
    <name evidence="6" type="ORF">GAY79_06645</name>
    <name evidence="7" type="ORF">GAZ92_19860</name>
    <name evidence="10" type="ORF">HKQ54_04150</name>
</gene>
<keyword evidence="4" id="KW-0175">Coiled coil</keyword>
<dbReference type="PROSITE" id="PS50043">
    <property type="entry name" value="HTH_LUXR_2"/>
    <property type="match status" value="1"/>
</dbReference>
<dbReference type="GO" id="GO:0003677">
    <property type="term" value="F:DNA binding"/>
    <property type="evidence" value="ECO:0007669"/>
    <property type="project" value="UniProtKB-KW"/>
</dbReference>
<evidence type="ECO:0000313" key="11">
    <source>
        <dbReference type="Proteomes" id="UP000437380"/>
    </source>
</evidence>
<dbReference type="Proteomes" id="UP000460950">
    <property type="component" value="Unassembled WGS sequence"/>
</dbReference>
<evidence type="ECO:0000256" key="4">
    <source>
        <dbReference type="SAM" id="Coils"/>
    </source>
</evidence>
<dbReference type="InterPro" id="IPR000792">
    <property type="entry name" value="Tscrpt_reg_LuxR_C"/>
</dbReference>
<comment type="caution">
    <text evidence="9">The sequence shown here is derived from an EMBL/GenBank/DDBJ whole genome shotgun (WGS) entry which is preliminary data.</text>
</comment>
<dbReference type="PANTHER" id="PTHR44688:SF16">
    <property type="entry name" value="DNA-BINDING TRANSCRIPTIONAL ACTIVATOR DEVR_DOSR"/>
    <property type="match status" value="1"/>
</dbReference>
<dbReference type="Proteomes" id="UP000437431">
    <property type="component" value="Unassembled WGS sequence"/>
</dbReference>
<evidence type="ECO:0000313" key="6">
    <source>
        <dbReference type="EMBL" id="KAB6561949.1"/>
    </source>
</evidence>
<dbReference type="EMBL" id="JABDSH010000054">
    <property type="protein sequence ID" value="NMW35356.1"/>
    <property type="molecule type" value="Genomic_DNA"/>
</dbReference>
<dbReference type="Pfam" id="PF00196">
    <property type="entry name" value="GerE"/>
    <property type="match status" value="1"/>
</dbReference>
<dbReference type="RefSeq" id="WP_117885169.1">
    <property type="nucleotide sequence ID" value="NZ_CAXSKM010000031.1"/>
</dbReference>
<sequence>MAKHLRIKPSDKMSDAINNNAQILMSMSRFGISLGFGEKCIKDVCDSQNVDCNTFLAVVNFISRKDYKSYPISLDSLMSYLKNAHKFFLNFTLPAIRRKLLDAIDCSDAEDIGFLIIKFYDEYVKEVRIHMEHENKNVFRYVEQLLKGHLCNNYNIGIFASKHNDIDPKLKDLKDIIIRYYPQKDNELLNSVLYDIINCEHDLYFHCLIEEHLFIPEVMDLEERLKKDSEIREIEIEDYEEKQEKLNKAALLSEREKGVVACIAQGMSNKEIAEQLCLSVNTVTTHRRNISMKLGIHSAASITIFAIVNKIVEIPGKS</sequence>
<dbReference type="InterPro" id="IPR012312">
    <property type="entry name" value="Hemerythrin-like"/>
</dbReference>
<reference evidence="10 15" key="3">
    <citation type="submission" date="2020-04" db="EMBL/GenBank/DDBJ databases">
        <title>A novel gut-associated lysogenic phage, Bacteroides phage BV01, alters the host transcriptome and bile acid metabolism in Bacteroides vulgatus.</title>
        <authorList>
            <person name="Campbell D.E."/>
            <person name="Ly L."/>
            <person name="Ridlon J.M."/>
            <person name="Hsiao A."/>
            <person name="Degnan P.H."/>
        </authorList>
    </citation>
    <scope>NUCLEOTIDE SEQUENCE [LARGE SCALE GENOMIC DNA]</scope>
    <source>
        <strain evidence="10 15">VPI-4506</strain>
    </source>
</reference>
<dbReference type="Proteomes" id="UP000470777">
    <property type="component" value="Unassembled WGS sequence"/>
</dbReference>
<evidence type="ECO:0000259" key="5">
    <source>
        <dbReference type="PROSITE" id="PS50043"/>
    </source>
</evidence>
<evidence type="ECO:0000313" key="14">
    <source>
        <dbReference type="Proteomes" id="UP000470777"/>
    </source>
</evidence>
<dbReference type="Proteomes" id="UP000437380">
    <property type="component" value="Unassembled WGS sequence"/>
</dbReference>
<keyword evidence="2" id="KW-0238">DNA-binding</keyword>
<dbReference type="Gene3D" id="1.10.10.10">
    <property type="entry name" value="Winged helix-like DNA-binding domain superfamily/Winged helix DNA-binding domain"/>
    <property type="match status" value="1"/>
</dbReference>
<proteinExistence type="predicted"/>
<evidence type="ECO:0000313" key="15">
    <source>
        <dbReference type="Proteomes" id="UP000555193"/>
    </source>
</evidence>
<dbReference type="SMART" id="SM00421">
    <property type="entry name" value="HTH_LUXR"/>
    <property type="match status" value="1"/>
</dbReference>
<dbReference type="SUPFAM" id="SSF46894">
    <property type="entry name" value="C-terminal effector domain of the bipartite response regulators"/>
    <property type="match status" value="1"/>
</dbReference>
<evidence type="ECO:0000313" key="12">
    <source>
        <dbReference type="Proteomes" id="UP000437431"/>
    </source>
</evidence>
<evidence type="ECO:0000313" key="10">
    <source>
        <dbReference type="EMBL" id="NMW35356.1"/>
    </source>
</evidence>
<dbReference type="InterPro" id="IPR036388">
    <property type="entry name" value="WH-like_DNA-bd_sf"/>
</dbReference>
<dbReference type="Proteomes" id="UP000555193">
    <property type="component" value="Unassembled WGS sequence"/>
</dbReference>
<dbReference type="PANTHER" id="PTHR44688">
    <property type="entry name" value="DNA-BINDING TRANSCRIPTIONAL ACTIVATOR DEVR_DOSR"/>
    <property type="match status" value="1"/>
</dbReference>
<dbReference type="PROSITE" id="PS00622">
    <property type="entry name" value="HTH_LUXR_1"/>
    <property type="match status" value="1"/>
</dbReference>
<dbReference type="GO" id="GO:0006355">
    <property type="term" value="P:regulation of DNA-templated transcription"/>
    <property type="evidence" value="ECO:0007669"/>
    <property type="project" value="InterPro"/>
</dbReference>
<dbReference type="Pfam" id="PF01814">
    <property type="entry name" value="Hemerythrin"/>
    <property type="match status" value="1"/>
</dbReference>
<reference evidence="11 12" key="1">
    <citation type="journal article" date="2019" name="Nat. Med.">
        <title>A library of human gut bacterial isolates paired with longitudinal multiomics data enables mechanistic microbiome research.</title>
        <authorList>
            <person name="Poyet M."/>
            <person name="Groussin M."/>
            <person name="Gibbons S.M."/>
            <person name="Avila-Pacheco J."/>
            <person name="Jiang X."/>
            <person name="Kearney S.M."/>
            <person name="Perrotta A.R."/>
            <person name="Berdy B."/>
            <person name="Zhao S."/>
            <person name="Lieberman T.D."/>
            <person name="Swanson P.K."/>
            <person name="Smith M."/>
            <person name="Roesemann S."/>
            <person name="Alexander J.E."/>
            <person name="Rich S.A."/>
            <person name="Livny J."/>
            <person name="Vlamakis H."/>
            <person name="Clish C."/>
            <person name="Bullock K."/>
            <person name="Deik A."/>
            <person name="Scott J."/>
            <person name="Pierce K.A."/>
            <person name="Xavier R.J."/>
            <person name="Alm E.J."/>
        </authorList>
    </citation>
    <scope>NUCLEOTIDE SEQUENCE [LARGE SCALE GENOMIC DNA]</scope>
    <source>
        <strain evidence="6 12">BIOML-A111</strain>
        <strain evidence="8 11">BIOML-A82</strain>
        <strain evidence="7 14">BIOML-A85</strain>
    </source>
</reference>
<keyword evidence="3" id="KW-0804">Transcription</keyword>
<protein>
    <submittedName>
        <fullName evidence="9">Helix-turn-helix transcriptional regulator</fullName>
    </submittedName>
</protein>
<organism evidence="9 13">
    <name type="scientific">Phocaeicola vulgatus</name>
    <name type="common">Bacteroides vulgatus</name>
    <dbReference type="NCBI Taxonomy" id="821"/>
    <lineage>
        <taxon>Bacteria</taxon>
        <taxon>Pseudomonadati</taxon>
        <taxon>Bacteroidota</taxon>
        <taxon>Bacteroidia</taxon>
        <taxon>Bacteroidales</taxon>
        <taxon>Bacteroidaceae</taxon>
        <taxon>Phocaeicola</taxon>
    </lineage>
</organism>
<dbReference type="EMBL" id="WDAY01000011">
    <property type="protein sequence ID" value="KAB6561949.1"/>
    <property type="molecule type" value="Genomic_DNA"/>
</dbReference>
<dbReference type="EMBL" id="WCZY01000035">
    <property type="protein sequence ID" value="KAB6687624.1"/>
    <property type="molecule type" value="Genomic_DNA"/>
</dbReference>
<feature type="domain" description="HTH luxR-type" evidence="5">
    <location>
        <begin position="245"/>
        <end position="310"/>
    </location>
</feature>
<evidence type="ECO:0000313" key="7">
    <source>
        <dbReference type="EMBL" id="KAB6687624.1"/>
    </source>
</evidence>
<evidence type="ECO:0000256" key="1">
    <source>
        <dbReference type="ARBA" id="ARBA00023015"/>
    </source>
</evidence>
<reference evidence="9 13" key="2">
    <citation type="submission" date="2019-09" db="EMBL/GenBank/DDBJ databases">
        <title>In-depth cultivation of the pig gut microbiome towards novel bacterial diversity and tailored functional studies.</title>
        <authorList>
            <person name="Wylensek D."/>
            <person name="Hitch T.C.A."/>
            <person name="Clavel T."/>
        </authorList>
    </citation>
    <scope>NUCLEOTIDE SEQUENCE [LARGE SCALE GENOMIC DNA]</scope>
    <source>
        <strain evidence="9 13">WCA-389-WT-3C</strain>
    </source>
</reference>
<dbReference type="InterPro" id="IPR016032">
    <property type="entry name" value="Sig_transdc_resp-reg_C-effctor"/>
</dbReference>
<accession>A0A412AG85</accession>
<evidence type="ECO:0000313" key="9">
    <source>
        <dbReference type="EMBL" id="MSS48822.1"/>
    </source>
</evidence>
<evidence type="ECO:0000256" key="2">
    <source>
        <dbReference type="ARBA" id="ARBA00023125"/>
    </source>
</evidence>
<feature type="coiled-coil region" evidence="4">
    <location>
        <begin position="222"/>
        <end position="256"/>
    </location>
</feature>
<evidence type="ECO:0000256" key="3">
    <source>
        <dbReference type="ARBA" id="ARBA00023163"/>
    </source>
</evidence>
<name>A0A412AG85_PHOVU</name>
<dbReference type="CDD" id="cd06170">
    <property type="entry name" value="LuxR_C_like"/>
    <property type="match status" value="1"/>
</dbReference>
<dbReference type="AlphaFoldDB" id="A0A412AG85"/>
<dbReference type="PRINTS" id="PR00038">
    <property type="entry name" value="HTHLUXR"/>
</dbReference>
<dbReference type="EMBL" id="WCZV01000032">
    <property type="protein sequence ID" value="KAB6697049.1"/>
    <property type="molecule type" value="Genomic_DNA"/>
</dbReference>
<evidence type="ECO:0000313" key="13">
    <source>
        <dbReference type="Proteomes" id="UP000460950"/>
    </source>
</evidence>
<keyword evidence="1" id="KW-0805">Transcription regulation</keyword>
<evidence type="ECO:0000313" key="8">
    <source>
        <dbReference type="EMBL" id="KAB6697049.1"/>
    </source>
</evidence>